<reference evidence="10 11" key="1">
    <citation type="submission" date="2018-07" db="EMBL/GenBank/DDBJ databases">
        <title>Complete genome sequencing of Ornithinimicrobium sp. AMA3305.</title>
        <authorList>
            <person name="Bae J.-W."/>
        </authorList>
    </citation>
    <scope>NUCLEOTIDE SEQUENCE [LARGE SCALE GENOMIC DNA]</scope>
    <source>
        <strain evidence="10 11">AMA3305</strain>
    </source>
</reference>
<feature type="transmembrane region" description="Helical" evidence="8">
    <location>
        <begin position="21"/>
        <end position="48"/>
    </location>
</feature>
<feature type="domain" description="ABC transmembrane type-1" evidence="9">
    <location>
        <begin position="82"/>
        <end position="277"/>
    </location>
</feature>
<dbReference type="EMBL" id="CP031229">
    <property type="protein sequence ID" value="AXH96360.1"/>
    <property type="molecule type" value="Genomic_DNA"/>
</dbReference>
<keyword evidence="5 8" id="KW-0812">Transmembrane</keyword>
<protein>
    <submittedName>
        <fullName evidence="10">Iron ABC transporter permease</fullName>
    </submittedName>
</protein>
<evidence type="ECO:0000256" key="8">
    <source>
        <dbReference type="RuleBase" id="RU363032"/>
    </source>
</evidence>
<feature type="transmembrane region" description="Helical" evidence="8">
    <location>
        <begin position="120"/>
        <end position="141"/>
    </location>
</feature>
<keyword evidence="11" id="KW-1185">Reference proteome</keyword>
<evidence type="ECO:0000256" key="6">
    <source>
        <dbReference type="ARBA" id="ARBA00022989"/>
    </source>
</evidence>
<evidence type="ECO:0000256" key="5">
    <source>
        <dbReference type="ARBA" id="ARBA00022692"/>
    </source>
</evidence>
<dbReference type="Gene3D" id="1.10.3720.10">
    <property type="entry name" value="MetI-like"/>
    <property type="match status" value="2"/>
</dbReference>
<evidence type="ECO:0000313" key="10">
    <source>
        <dbReference type="EMBL" id="AXH96360.1"/>
    </source>
</evidence>
<dbReference type="Proteomes" id="UP000253790">
    <property type="component" value="Chromosome"/>
</dbReference>
<feature type="transmembrane region" description="Helical" evidence="8">
    <location>
        <begin position="208"/>
        <end position="236"/>
    </location>
</feature>
<dbReference type="KEGG" id="orn:DV701_09730"/>
<dbReference type="AlphaFoldDB" id="A0A345NMV2"/>
<proteinExistence type="inferred from homology"/>
<evidence type="ECO:0000256" key="7">
    <source>
        <dbReference type="ARBA" id="ARBA00023136"/>
    </source>
</evidence>
<keyword evidence="7 8" id="KW-0472">Membrane</keyword>
<comment type="similarity">
    <text evidence="8">Belongs to the binding-protein-dependent transport system permease family.</text>
</comment>
<keyword evidence="6 8" id="KW-1133">Transmembrane helix</keyword>
<dbReference type="RefSeq" id="WP_114928125.1">
    <property type="nucleotide sequence ID" value="NZ_CP031229.1"/>
</dbReference>
<name>A0A345NMV2_9MICO</name>
<dbReference type="OrthoDB" id="9804629at2"/>
<dbReference type="InterPro" id="IPR035906">
    <property type="entry name" value="MetI-like_sf"/>
</dbReference>
<evidence type="ECO:0000259" key="9">
    <source>
        <dbReference type="PROSITE" id="PS50928"/>
    </source>
</evidence>
<evidence type="ECO:0000256" key="1">
    <source>
        <dbReference type="ARBA" id="ARBA00004429"/>
    </source>
</evidence>
<dbReference type="PANTHER" id="PTHR43357:SF4">
    <property type="entry name" value="INNER MEMBRANE ABC TRANSPORTER PERMEASE PROTEIN YDCV"/>
    <property type="match status" value="1"/>
</dbReference>
<keyword evidence="3" id="KW-1003">Cell membrane</keyword>
<feature type="transmembrane region" description="Helical" evidence="8">
    <location>
        <begin position="81"/>
        <end position="108"/>
    </location>
</feature>
<evidence type="ECO:0000313" key="11">
    <source>
        <dbReference type="Proteomes" id="UP000253790"/>
    </source>
</evidence>
<feature type="transmembrane region" description="Helical" evidence="8">
    <location>
        <begin position="538"/>
        <end position="559"/>
    </location>
</feature>
<gene>
    <name evidence="10" type="ORF">DV701_09730</name>
</gene>
<evidence type="ECO:0000256" key="4">
    <source>
        <dbReference type="ARBA" id="ARBA00022519"/>
    </source>
</evidence>
<feature type="transmembrane region" description="Helical" evidence="8">
    <location>
        <begin position="437"/>
        <end position="456"/>
    </location>
</feature>
<sequence length="570" mass="60092">MSVSTAPREPAARAPARGRGTAYLTGPGLTLGLATLVPLAFLGVFFVLPVSGMLARGFFPDGGLDLSAVPEVLGRARTLRVLWFTLWSSAAGTVLTLALGLPVAFVLYRLRFPGRGLLRALVVMPFVLPTVVVGVMFRSLLSAGGPLGSLGWDGTWVPILLAFVFFNLAVVVRTVGGMWEGLDRRAEESAATLGATPWQVWRSVTLPALVPAVVSAGTLVFLFCSTAFGVVLTLGGLRYGTIETEIYLLTTQLLDLRGAAVLSVLQLLAVVGMLALAARTRRSRERGLKRVGARAAARRPGRSDIPALVATGLAVVFVLLPVGSLVVRSLRRQGGWTLANYRMLTDPGSTPVLRVSVAQAVENSLRTAVDATVLAMVLGVVVALVVSRRPRSRWWSGVVSTMDGVFMLPLGISAVTVGFGFLITLDRPPLDLRTSPVLVPVAQAMVALPLVVRTLAPVLRSVDPRQREAAVALGAGPWRAAWTTEAPVLARPLLAATGFAFAVSLGEFGATSFLARPDRPTVPVVIYQLISRPGAENLGMALAASVVLALLTVVVMGVVERLRVGSVGAF</sequence>
<feature type="transmembrane region" description="Helical" evidence="8">
    <location>
        <begin position="156"/>
        <end position="175"/>
    </location>
</feature>
<accession>A0A345NMV2</accession>
<dbReference type="CDD" id="cd06261">
    <property type="entry name" value="TM_PBP2"/>
    <property type="match status" value="2"/>
</dbReference>
<keyword evidence="2 8" id="KW-0813">Transport</keyword>
<feature type="transmembrane region" description="Helical" evidence="8">
    <location>
        <begin position="406"/>
        <end position="425"/>
    </location>
</feature>
<keyword evidence="4" id="KW-0997">Cell inner membrane</keyword>
<evidence type="ECO:0000256" key="2">
    <source>
        <dbReference type="ARBA" id="ARBA00022448"/>
    </source>
</evidence>
<dbReference type="Pfam" id="PF00528">
    <property type="entry name" value="BPD_transp_1"/>
    <property type="match status" value="2"/>
</dbReference>
<feature type="transmembrane region" description="Helical" evidence="8">
    <location>
        <begin position="256"/>
        <end position="278"/>
    </location>
</feature>
<feature type="domain" description="ABC transmembrane type-1" evidence="9">
    <location>
        <begin position="361"/>
        <end position="559"/>
    </location>
</feature>
<feature type="transmembrane region" description="Helical" evidence="8">
    <location>
        <begin position="368"/>
        <end position="386"/>
    </location>
</feature>
<dbReference type="PROSITE" id="PS50928">
    <property type="entry name" value="ABC_TM1"/>
    <property type="match status" value="2"/>
</dbReference>
<dbReference type="SUPFAM" id="SSF161098">
    <property type="entry name" value="MetI-like"/>
    <property type="match status" value="2"/>
</dbReference>
<feature type="transmembrane region" description="Helical" evidence="8">
    <location>
        <begin position="307"/>
        <end position="327"/>
    </location>
</feature>
<dbReference type="GO" id="GO:0055085">
    <property type="term" value="P:transmembrane transport"/>
    <property type="evidence" value="ECO:0007669"/>
    <property type="project" value="InterPro"/>
</dbReference>
<dbReference type="InterPro" id="IPR000515">
    <property type="entry name" value="MetI-like"/>
</dbReference>
<dbReference type="GO" id="GO:0005886">
    <property type="term" value="C:plasma membrane"/>
    <property type="evidence" value="ECO:0007669"/>
    <property type="project" value="UniProtKB-SubCell"/>
</dbReference>
<dbReference type="PANTHER" id="PTHR43357">
    <property type="entry name" value="INNER MEMBRANE ABC TRANSPORTER PERMEASE PROTEIN YDCV"/>
    <property type="match status" value="1"/>
</dbReference>
<evidence type="ECO:0000256" key="3">
    <source>
        <dbReference type="ARBA" id="ARBA00022475"/>
    </source>
</evidence>
<comment type="subcellular location">
    <subcellularLocation>
        <location evidence="1">Cell inner membrane</location>
        <topology evidence="1">Multi-pass membrane protein</topology>
    </subcellularLocation>
    <subcellularLocation>
        <location evidence="8">Cell membrane</location>
        <topology evidence="8">Multi-pass membrane protein</topology>
    </subcellularLocation>
</comment>
<organism evidence="10 11">
    <name type="scientific">Ornithinimicrobium avium</name>
    <dbReference type="NCBI Taxonomy" id="2283195"/>
    <lineage>
        <taxon>Bacteria</taxon>
        <taxon>Bacillati</taxon>
        <taxon>Actinomycetota</taxon>
        <taxon>Actinomycetes</taxon>
        <taxon>Micrococcales</taxon>
        <taxon>Ornithinimicrobiaceae</taxon>
        <taxon>Ornithinimicrobium</taxon>
    </lineage>
</organism>